<keyword evidence="1" id="KW-0812">Transmembrane</keyword>
<keyword evidence="1" id="KW-0472">Membrane</keyword>
<protein>
    <recommendedName>
        <fullName evidence="4">Rod shape-determining protein MreD</fullName>
    </recommendedName>
</protein>
<dbReference type="KEGG" id="hte:Hydth_0136"/>
<name>D3DFK0_HYDTT</name>
<keyword evidence="3" id="KW-1185">Reference proteome</keyword>
<organism evidence="2 3">
    <name type="scientific">Hydrogenobacter thermophilus (strain DSM 6534 / IAM 12695 / TK-6)</name>
    <dbReference type="NCBI Taxonomy" id="608538"/>
    <lineage>
        <taxon>Bacteria</taxon>
        <taxon>Pseudomonadati</taxon>
        <taxon>Aquificota</taxon>
        <taxon>Aquificia</taxon>
        <taxon>Aquificales</taxon>
        <taxon>Aquificaceae</taxon>
        <taxon>Hydrogenobacter</taxon>
    </lineage>
</organism>
<proteinExistence type="predicted"/>
<evidence type="ECO:0000256" key="1">
    <source>
        <dbReference type="SAM" id="Phobius"/>
    </source>
</evidence>
<evidence type="ECO:0000313" key="3">
    <source>
        <dbReference type="Proteomes" id="UP000002574"/>
    </source>
</evidence>
<dbReference type="STRING" id="608538.HTH_0135"/>
<dbReference type="RefSeq" id="WP_012962785.1">
    <property type="nucleotide sequence ID" value="NC_013799.1"/>
</dbReference>
<evidence type="ECO:0008006" key="4">
    <source>
        <dbReference type="Google" id="ProtNLM"/>
    </source>
</evidence>
<accession>D3DFK0</accession>
<sequence>MRFYVLSLILAFLQASVITGAFVSNLYVPDLVLVYLFLHLSRENAVDIKKPLLSGLYLDIMYDSFGWNTSGKLFSAFILELLKSRYIFATRLSVIISYSLIALSEHLLRYAIFRLKYYYPFEPWLFFAGFVVELSLLFFLTFFIIKGDAKT</sequence>
<dbReference type="Proteomes" id="UP000002574">
    <property type="component" value="Chromosome"/>
</dbReference>
<feature type="transmembrane region" description="Helical" evidence="1">
    <location>
        <begin position="124"/>
        <end position="145"/>
    </location>
</feature>
<feature type="transmembrane region" description="Helical" evidence="1">
    <location>
        <begin position="94"/>
        <end position="112"/>
    </location>
</feature>
<dbReference type="KEGG" id="hth:HTH_0135"/>
<evidence type="ECO:0000313" key="2">
    <source>
        <dbReference type="EMBL" id="BAI68602.1"/>
    </source>
</evidence>
<dbReference type="AlphaFoldDB" id="D3DFK0"/>
<dbReference type="OrthoDB" id="15552at2"/>
<dbReference type="EMBL" id="AP011112">
    <property type="protein sequence ID" value="BAI68602.1"/>
    <property type="molecule type" value="Genomic_DNA"/>
</dbReference>
<gene>
    <name evidence="2" type="ordered locus">HTH_0135</name>
</gene>
<reference evidence="2 3" key="1">
    <citation type="journal article" date="2010" name="J. Bacteriol.">
        <title>Complete genome sequence of the thermophilic, obligately chemolithoautotrophic hydrogen-oxidizing bacterium Hydrogenobacter thermophilus TK-6.</title>
        <authorList>
            <person name="Arai H."/>
            <person name="Kanbe H."/>
            <person name="Ishii M."/>
            <person name="Igarashi Y."/>
        </authorList>
    </citation>
    <scope>NUCLEOTIDE SEQUENCE [LARGE SCALE GENOMIC DNA]</scope>
    <source>
        <strain evidence="3">DSM 6534 / IAM 12695 / TK-6 [Tokyo]</strain>
    </source>
</reference>
<keyword evidence="1" id="KW-1133">Transmembrane helix</keyword>
<feature type="transmembrane region" description="Helical" evidence="1">
    <location>
        <begin position="65"/>
        <end position="82"/>
    </location>
</feature>